<reference evidence="2 3" key="1">
    <citation type="submission" date="2020-08" db="EMBL/GenBank/DDBJ databases">
        <title>Sequencing the genomes of 1000 actinobacteria strains.</title>
        <authorList>
            <person name="Klenk H.-P."/>
        </authorList>
    </citation>
    <scope>NUCLEOTIDE SEQUENCE [LARGE SCALE GENOMIC DNA]</scope>
    <source>
        <strain evidence="2 3">DSM 28796</strain>
    </source>
</reference>
<protein>
    <submittedName>
        <fullName evidence="2">Uncharacterized protein</fullName>
    </submittedName>
</protein>
<evidence type="ECO:0000256" key="1">
    <source>
        <dbReference type="SAM" id="MobiDB-lite"/>
    </source>
</evidence>
<evidence type="ECO:0000313" key="3">
    <source>
        <dbReference type="Proteomes" id="UP000588158"/>
    </source>
</evidence>
<organism evidence="2 3">
    <name type="scientific">Brachybacterium aquaticum</name>
    <dbReference type="NCBI Taxonomy" id="1432564"/>
    <lineage>
        <taxon>Bacteria</taxon>
        <taxon>Bacillati</taxon>
        <taxon>Actinomycetota</taxon>
        <taxon>Actinomycetes</taxon>
        <taxon>Micrococcales</taxon>
        <taxon>Dermabacteraceae</taxon>
        <taxon>Brachybacterium</taxon>
    </lineage>
</organism>
<evidence type="ECO:0000313" key="2">
    <source>
        <dbReference type="EMBL" id="MBB5832704.1"/>
    </source>
</evidence>
<name>A0A841AI19_9MICO</name>
<dbReference type="Proteomes" id="UP000588158">
    <property type="component" value="Unassembled WGS sequence"/>
</dbReference>
<proteinExistence type="predicted"/>
<dbReference type="EMBL" id="JACHLZ010000001">
    <property type="protein sequence ID" value="MBB5832704.1"/>
    <property type="molecule type" value="Genomic_DNA"/>
</dbReference>
<keyword evidence="3" id="KW-1185">Reference proteome</keyword>
<dbReference type="AlphaFoldDB" id="A0A841AI19"/>
<comment type="caution">
    <text evidence="2">The sequence shown here is derived from an EMBL/GenBank/DDBJ whole genome shotgun (WGS) entry which is preliminary data.</text>
</comment>
<accession>A0A841AI19</accession>
<feature type="region of interest" description="Disordered" evidence="1">
    <location>
        <begin position="1"/>
        <end position="37"/>
    </location>
</feature>
<sequence>MTVDLTVGSSTPAHDAQDGPAPTPDPHTSMPREGPFAGHLHLDGSITRVLLTDFDVAEYVRRGTGRLDVDTAKVEAEGGLEEPVRLALGALQRLESSALAESRAMLATVTANEARITAFLATWLVDRYWQARALRDLLTGDHPVERPTLRHRPHPLHALRRIHVDRIQPLISPLWNEFAGEALAAGHMARMAIQEASLQAALHAVARRLSGEALRVVETVIERHDAAVEFFTAEASGRIIRSPREAAVARLVLSLDSPLDGGGIIDPDLKPALQVIGAESRDRAALRRARYEITRLLPAPDLPDPYLSSLPRTGE</sequence>
<dbReference type="RefSeq" id="WP_312857665.1">
    <property type="nucleotide sequence ID" value="NZ_JACHLZ010000001.1"/>
</dbReference>
<gene>
    <name evidence="2" type="ORF">HNR70_002517</name>
</gene>